<keyword evidence="1" id="KW-1133">Transmembrane helix</keyword>
<sequence>MKKYSRTLLSVFVLSLFPIGIILAVYFYNLSKISYNFQRNIDYNVLEIKAFDLGFNSYYIAGHKGNKVYLGNYTIQNILEIDTSLTDAISHQIDYAGSAKGLLHRVQVDSNHFYLSYGPDKSLYHGLTGTWKAKAVSIKHPYFYNVTALNESAFIYEYVSSRTQENSLRKMSKFQSEIENDTIFEKQVDGLFCTAGTSVFSRKNRLFVYVYFYRNEVLVIDSNLKLVKKFSTIDPISRANVNVSTIESTGAKVLASGATIVNVRCAIWKDYLLVQSKIIGKHEDELRFKNSTVIDIYDLNNSSYLSTLYIPNQQEEPITQLSVIGDHIYTLSGRYLSRYTIKWPDL</sequence>
<evidence type="ECO:0000313" key="3">
    <source>
        <dbReference type="Proteomes" id="UP000183200"/>
    </source>
</evidence>
<reference evidence="3" key="1">
    <citation type="submission" date="2016-10" db="EMBL/GenBank/DDBJ databases">
        <authorList>
            <person name="Varghese N."/>
            <person name="Submissions S."/>
        </authorList>
    </citation>
    <scope>NUCLEOTIDE SEQUENCE [LARGE SCALE GENOMIC DNA]</scope>
    <source>
        <strain evidence="3">DSM 19110</strain>
    </source>
</reference>
<accession>A0A1G9K3V8</accession>
<keyword evidence="1" id="KW-0812">Transmembrane</keyword>
<dbReference type="RefSeq" id="WP_074604493.1">
    <property type="nucleotide sequence ID" value="NZ_FNGY01000001.1"/>
</dbReference>
<dbReference type="OrthoDB" id="673785at2"/>
<name>A0A1G9K3V8_9SPHI</name>
<proteinExistence type="predicted"/>
<keyword evidence="3" id="KW-1185">Reference proteome</keyword>
<dbReference type="AlphaFoldDB" id="A0A1G9K3V8"/>
<organism evidence="2 3">
    <name type="scientific">Pedobacter steynii</name>
    <dbReference type="NCBI Taxonomy" id="430522"/>
    <lineage>
        <taxon>Bacteria</taxon>
        <taxon>Pseudomonadati</taxon>
        <taxon>Bacteroidota</taxon>
        <taxon>Sphingobacteriia</taxon>
        <taxon>Sphingobacteriales</taxon>
        <taxon>Sphingobacteriaceae</taxon>
        <taxon>Pedobacter</taxon>
    </lineage>
</organism>
<gene>
    <name evidence="2" type="ORF">SAMN05421820_101459</name>
</gene>
<dbReference type="Proteomes" id="UP000183200">
    <property type="component" value="Unassembled WGS sequence"/>
</dbReference>
<keyword evidence="1" id="KW-0472">Membrane</keyword>
<protein>
    <submittedName>
        <fullName evidence="2">Uncharacterized protein</fullName>
    </submittedName>
</protein>
<feature type="transmembrane region" description="Helical" evidence="1">
    <location>
        <begin position="7"/>
        <end position="28"/>
    </location>
</feature>
<evidence type="ECO:0000256" key="1">
    <source>
        <dbReference type="SAM" id="Phobius"/>
    </source>
</evidence>
<dbReference type="EMBL" id="FNGY01000001">
    <property type="protein sequence ID" value="SDL44389.1"/>
    <property type="molecule type" value="Genomic_DNA"/>
</dbReference>
<evidence type="ECO:0000313" key="2">
    <source>
        <dbReference type="EMBL" id="SDL44389.1"/>
    </source>
</evidence>